<protein>
    <recommendedName>
        <fullName evidence="5">Annexin</fullName>
    </recommendedName>
</protein>
<evidence type="ECO:0000313" key="6">
    <source>
        <dbReference type="Ensembl" id="ENSCSAVP00000003290.1"/>
    </source>
</evidence>
<organism evidence="6 7">
    <name type="scientific">Ciona savignyi</name>
    <name type="common">Pacific transparent sea squirt</name>
    <dbReference type="NCBI Taxonomy" id="51511"/>
    <lineage>
        <taxon>Eukaryota</taxon>
        <taxon>Metazoa</taxon>
        <taxon>Chordata</taxon>
        <taxon>Tunicata</taxon>
        <taxon>Ascidiacea</taxon>
        <taxon>Phlebobranchia</taxon>
        <taxon>Cionidae</taxon>
        <taxon>Ciona</taxon>
    </lineage>
</organism>
<dbReference type="FunFam" id="1.10.220.10:FF:000003">
    <property type="entry name" value="Annexin"/>
    <property type="match status" value="1"/>
</dbReference>
<name>H2YD92_CIOSA</name>
<comment type="domain">
    <text evidence="5">A pair of annexin repeats may form one binding site for calcium and phospholipid.</text>
</comment>
<sequence length="328" mass="37548">RSVYTMSGATITDNPNFDAVDFAHALFKAVDGIGTDENVIIEIMTSCSNKQRQEIKRQFNKIYRKDLVKEFKSELMIRLSFDFKQLLQALLMSPVEFDTHCLKASVKGLGTDEKSLVEILLTRSMEHMNLIREDYLKRFRVSLEDDIADDTSGDFRKFVYPLSRAKREGSTLVNTAKARDTAMEINDTFTQFRGTDTPRFDFIGFCCSENYKQMRATIEEYEKLTGETMNDFIEAEFHGDAASALKSSIKCAYSVPGFFAERLHKAMEGIATNDEALIRIIVSRSEIDLEDIKTEFEARYHRSLESKIKSHTSRQFKHLLLALVRGNA</sequence>
<reference evidence="6" key="2">
    <citation type="submission" date="2025-08" db="UniProtKB">
        <authorList>
            <consortium name="Ensembl"/>
        </authorList>
    </citation>
    <scope>IDENTIFICATION</scope>
</reference>
<dbReference type="GO" id="GO:0005737">
    <property type="term" value="C:cytoplasm"/>
    <property type="evidence" value="ECO:0007669"/>
    <property type="project" value="TreeGrafter"/>
</dbReference>
<evidence type="ECO:0000313" key="7">
    <source>
        <dbReference type="Proteomes" id="UP000007875"/>
    </source>
</evidence>
<dbReference type="Pfam" id="PF00191">
    <property type="entry name" value="Annexin"/>
    <property type="match status" value="4"/>
</dbReference>
<dbReference type="SUPFAM" id="SSF47874">
    <property type="entry name" value="Annexin"/>
    <property type="match status" value="1"/>
</dbReference>
<dbReference type="GO" id="GO:0012506">
    <property type="term" value="C:vesicle membrane"/>
    <property type="evidence" value="ECO:0007669"/>
    <property type="project" value="TreeGrafter"/>
</dbReference>
<dbReference type="PANTHER" id="PTHR10502:SF233">
    <property type="entry name" value="ANNEXIN B9"/>
    <property type="match status" value="1"/>
</dbReference>
<keyword evidence="2" id="KW-0597">Phosphoprotein</keyword>
<dbReference type="STRING" id="51511.ENSCSAVP00000003290"/>
<keyword evidence="7" id="KW-1185">Reference proteome</keyword>
<evidence type="ECO:0000256" key="4">
    <source>
        <dbReference type="ARBA" id="ARBA00023216"/>
    </source>
</evidence>
<keyword evidence="5" id="KW-0111">Calcium/phospholipid-binding</keyword>
<dbReference type="GO" id="GO:0005634">
    <property type="term" value="C:nucleus"/>
    <property type="evidence" value="ECO:0007669"/>
    <property type="project" value="TreeGrafter"/>
</dbReference>
<accession>H2YD92</accession>
<dbReference type="InterPro" id="IPR018252">
    <property type="entry name" value="Annexin_repeat_CS"/>
</dbReference>
<dbReference type="HOGENOM" id="CLU_025300_0_0_1"/>
<dbReference type="Ensembl" id="ENSCSAVT00000003341.1">
    <property type="protein sequence ID" value="ENSCSAVP00000003290.1"/>
    <property type="gene ID" value="ENSCSAVG00000001963.1"/>
</dbReference>
<dbReference type="PROSITE" id="PS51897">
    <property type="entry name" value="ANNEXIN_2"/>
    <property type="match status" value="3"/>
</dbReference>
<reference evidence="7" key="1">
    <citation type="submission" date="2003-08" db="EMBL/GenBank/DDBJ databases">
        <authorList>
            <person name="Birren B."/>
            <person name="Nusbaum C."/>
            <person name="Abebe A."/>
            <person name="Abouelleil A."/>
            <person name="Adekoya E."/>
            <person name="Ait-zahra M."/>
            <person name="Allen N."/>
            <person name="Allen T."/>
            <person name="An P."/>
            <person name="Anderson M."/>
            <person name="Anderson S."/>
            <person name="Arachchi H."/>
            <person name="Armbruster J."/>
            <person name="Bachantsang P."/>
            <person name="Baldwin J."/>
            <person name="Barry A."/>
            <person name="Bayul T."/>
            <person name="Blitshsteyn B."/>
            <person name="Bloom T."/>
            <person name="Blye J."/>
            <person name="Boguslavskiy L."/>
            <person name="Borowsky M."/>
            <person name="Boukhgalter B."/>
            <person name="Brunache A."/>
            <person name="Butler J."/>
            <person name="Calixte N."/>
            <person name="Calvo S."/>
            <person name="Camarata J."/>
            <person name="Campo K."/>
            <person name="Chang J."/>
            <person name="Cheshatsang Y."/>
            <person name="Citroen M."/>
            <person name="Collymore A."/>
            <person name="Considine T."/>
            <person name="Cook A."/>
            <person name="Cooke P."/>
            <person name="Corum B."/>
            <person name="Cuomo C."/>
            <person name="David R."/>
            <person name="Dawoe T."/>
            <person name="Degray S."/>
            <person name="Dodge S."/>
            <person name="Dooley K."/>
            <person name="Dorje P."/>
            <person name="Dorjee K."/>
            <person name="Dorris L."/>
            <person name="Duffey N."/>
            <person name="Dupes A."/>
            <person name="Elkins T."/>
            <person name="Engels R."/>
            <person name="Erickson J."/>
            <person name="Farina A."/>
            <person name="Faro S."/>
            <person name="Ferreira P."/>
            <person name="Fischer H."/>
            <person name="Fitzgerald M."/>
            <person name="Foley K."/>
            <person name="Gage D."/>
            <person name="Galagan J."/>
            <person name="Gearin G."/>
            <person name="Gnerre S."/>
            <person name="Gnirke A."/>
            <person name="Goyette A."/>
            <person name="Graham J."/>
            <person name="Grandbois E."/>
            <person name="Gyaltsen K."/>
            <person name="Hafez N."/>
            <person name="Hagopian D."/>
            <person name="Hagos B."/>
            <person name="Hall J."/>
            <person name="Hatcher B."/>
            <person name="Heller A."/>
            <person name="Higgins H."/>
            <person name="Honan T."/>
            <person name="Horn A."/>
            <person name="Houde N."/>
            <person name="Hughes L."/>
            <person name="Hulme W."/>
            <person name="Husby E."/>
            <person name="Iliev I."/>
            <person name="Jaffe D."/>
            <person name="Jones C."/>
            <person name="Kamal M."/>
            <person name="Kamat A."/>
            <person name="Kamvysselis M."/>
            <person name="Karlsson E."/>
            <person name="Kells C."/>
            <person name="Kieu A."/>
            <person name="Kisner P."/>
            <person name="Kodira C."/>
            <person name="Kulbokas E."/>
            <person name="Labutti K."/>
            <person name="Lama D."/>
            <person name="Landers T."/>
            <person name="Leger J."/>
            <person name="Levine S."/>
            <person name="Lewis D."/>
            <person name="Lewis T."/>
            <person name="Lindblad-toh K."/>
            <person name="Liu X."/>
            <person name="Lokyitsang T."/>
            <person name="Lokyitsang Y."/>
            <person name="Lucien O."/>
            <person name="Lui A."/>
            <person name="Ma L.J."/>
            <person name="Mabbitt R."/>
            <person name="Macdonald J."/>
            <person name="Maclean C."/>
            <person name="Major J."/>
            <person name="Manning J."/>
            <person name="Marabella R."/>
            <person name="Maru K."/>
            <person name="Matthews C."/>
            <person name="Mauceli E."/>
            <person name="Mccarthy M."/>
            <person name="Mcdonough S."/>
            <person name="Mcghee T."/>
            <person name="Meldrim J."/>
            <person name="Meneus L."/>
            <person name="Mesirov J."/>
            <person name="Mihalev A."/>
            <person name="Mihova T."/>
            <person name="Mikkelsen T."/>
            <person name="Mlenga V."/>
            <person name="Moru K."/>
            <person name="Mozes J."/>
            <person name="Mulrain L."/>
            <person name="Munson G."/>
            <person name="Naylor J."/>
            <person name="Newes C."/>
            <person name="Nguyen C."/>
            <person name="Nguyen N."/>
            <person name="Nguyen T."/>
            <person name="Nicol R."/>
            <person name="Nielsen C."/>
            <person name="Nizzari M."/>
            <person name="Norbu C."/>
            <person name="Norbu N."/>
            <person name="O'donnell P."/>
            <person name="Okoawo O."/>
            <person name="O'leary S."/>
            <person name="Omotosho B."/>
            <person name="O'neill K."/>
            <person name="Osman S."/>
            <person name="Parker S."/>
            <person name="Perrin D."/>
            <person name="Phunkhang P."/>
            <person name="Piqani B."/>
            <person name="Purcell S."/>
            <person name="Rachupka T."/>
            <person name="Ramasamy U."/>
            <person name="Rameau R."/>
            <person name="Ray V."/>
            <person name="Raymond C."/>
            <person name="Retta R."/>
            <person name="Richardson S."/>
            <person name="Rise C."/>
            <person name="Rodriguez J."/>
            <person name="Rogers J."/>
            <person name="Rogov P."/>
            <person name="Rutman M."/>
            <person name="Schupbach R."/>
            <person name="Seaman C."/>
            <person name="Settipalli S."/>
            <person name="Sharpe T."/>
            <person name="Sheridan J."/>
            <person name="Sherpa N."/>
            <person name="Shi J."/>
            <person name="Smirnov S."/>
            <person name="Smith C."/>
            <person name="Sougnez C."/>
            <person name="Spencer B."/>
            <person name="Stalker J."/>
            <person name="Stange-thomann N."/>
            <person name="Stavropoulos S."/>
            <person name="Stetson K."/>
            <person name="Stone C."/>
            <person name="Stone S."/>
            <person name="Stubbs M."/>
            <person name="Talamas J."/>
            <person name="Tchuinga P."/>
            <person name="Tenzing P."/>
            <person name="Tesfaye S."/>
            <person name="Theodore J."/>
            <person name="Thoulutsang Y."/>
            <person name="Topham K."/>
            <person name="Towey S."/>
            <person name="Tsamla T."/>
            <person name="Tsomo N."/>
            <person name="Vallee D."/>
            <person name="Vassiliev H."/>
            <person name="Venkataraman V."/>
            <person name="Vinson J."/>
            <person name="Vo A."/>
            <person name="Wade C."/>
            <person name="Wang S."/>
            <person name="Wangchuk T."/>
            <person name="Wangdi T."/>
            <person name="Whittaker C."/>
            <person name="Wilkinson J."/>
            <person name="Wu Y."/>
            <person name="Wyman D."/>
            <person name="Yadav S."/>
            <person name="Yang S."/>
            <person name="Yang X."/>
            <person name="Yeager S."/>
            <person name="Yee E."/>
            <person name="Young G."/>
            <person name="Zainoun J."/>
            <person name="Zembeck L."/>
            <person name="Zimmer A."/>
            <person name="Zody M."/>
            <person name="Lander E."/>
        </authorList>
    </citation>
    <scope>NUCLEOTIDE SEQUENCE [LARGE SCALE GENOMIC DNA]</scope>
</reference>
<keyword evidence="5" id="KW-0106">Calcium</keyword>
<dbReference type="AlphaFoldDB" id="H2YD92"/>
<dbReference type="eggNOG" id="KOG0819">
    <property type="taxonomic scope" value="Eukaryota"/>
</dbReference>
<comment type="similarity">
    <text evidence="1 5">Belongs to the annexin family.</text>
</comment>
<dbReference type="Proteomes" id="UP000007875">
    <property type="component" value="Unassembled WGS sequence"/>
</dbReference>
<dbReference type="GO" id="GO:0001786">
    <property type="term" value="F:phosphatidylserine binding"/>
    <property type="evidence" value="ECO:0007669"/>
    <property type="project" value="TreeGrafter"/>
</dbReference>
<dbReference type="GO" id="GO:0032509">
    <property type="term" value="P:endosome transport via multivesicular body sorting pathway"/>
    <property type="evidence" value="ECO:0007669"/>
    <property type="project" value="TreeGrafter"/>
</dbReference>
<dbReference type="GO" id="GO:0005509">
    <property type="term" value="F:calcium ion binding"/>
    <property type="evidence" value="ECO:0007669"/>
    <property type="project" value="InterPro"/>
</dbReference>
<dbReference type="InterPro" id="IPR018502">
    <property type="entry name" value="Annexin_repeat"/>
</dbReference>
<dbReference type="GO" id="GO:0005886">
    <property type="term" value="C:plasma membrane"/>
    <property type="evidence" value="ECO:0007669"/>
    <property type="project" value="TreeGrafter"/>
</dbReference>
<dbReference type="InParanoid" id="H2YD92"/>
<keyword evidence="3 5" id="KW-0677">Repeat</keyword>
<dbReference type="GO" id="GO:0005544">
    <property type="term" value="F:calcium-dependent phospholipid binding"/>
    <property type="evidence" value="ECO:0007669"/>
    <property type="project" value="UniProtKB-KW"/>
</dbReference>
<dbReference type="GeneTree" id="ENSGT00940000165077"/>
<dbReference type="FunFam" id="1.10.220.10:FF:000005">
    <property type="entry name" value="Annexin"/>
    <property type="match status" value="1"/>
</dbReference>
<reference evidence="6" key="3">
    <citation type="submission" date="2025-09" db="UniProtKB">
        <authorList>
            <consortium name="Ensembl"/>
        </authorList>
    </citation>
    <scope>IDENTIFICATION</scope>
</reference>
<dbReference type="OMA" id="HVAIRCI"/>
<evidence type="ECO:0000256" key="1">
    <source>
        <dbReference type="ARBA" id="ARBA00007831"/>
    </source>
</evidence>
<keyword evidence="4 5" id="KW-0041">Annexin</keyword>
<dbReference type="SMART" id="SM00335">
    <property type="entry name" value="ANX"/>
    <property type="match status" value="4"/>
</dbReference>
<evidence type="ECO:0000256" key="2">
    <source>
        <dbReference type="ARBA" id="ARBA00022553"/>
    </source>
</evidence>
<dbReference type="InterPro" id="IPR037104">
    <property type="entry name" value="Annexin_sf"/>
</dbReference>
<dbReference type="FunFam" id="1.10.220.10:FF:000001">
    <property type="entry name" value="Annexin"/>
    <property type="match status" value="1"/>
</dbReference>
<evidence type="ECO:0000256" key="5">
    <source>
        <dbReference type="RuleBase" id="RU003540"/>
    </source>
</evidence>
<dbReference type="Gene3D" id="1.10.220.10">
    <property type="entry name" value="Annexin"/>
    <property type="match status" value="4"/>
</dbReference>
<evidence type="ECO:0000256" key="3">
    <source>
        <dbReference type="ARBA" id="ARBA00022737"/>
    </source>
</evidence>
<proteinExistence type="inferred from homology"/>
<dbReference type="PRINTS" id="PR00196">
    <property type="entry name" value="ANNEXIN"/>
</dbReference>
<dbReference type="PROSITE" id="PS00223">
    <property type="entry name" value="ANNEXIN_1"/>
    <property type="match status" value="1"/>
</dbReference>
<dbReference type="InterPro" id="IPR001464">
    <property type="entry name" value="Annexin"/>
</dbReference>
<dbReference type="PANTHER" id="PTHR10502">
    <property type="entry name" value="ANNEXIN"/>
    <property type="match status" value="1"/>
</dbReference>